<dbReference type="PROSITE" id="PS00307">
    <property type="entry name" value="LECTIN_LEGUME_BETA"/>
    <property type="match status" value="1"/>
</dbReference>
<evidence type="ECO:0000313" key="2">
    <source>
        <dbReference type="Proteomes" id="UP000598227"/>
    </source>
</evidence>
<comment type="caution">
    <text evidence="1">The sequence shown here is derived from an EMBL/GenBank/DDBJ whole genome shotgun (WGS) entry which is preliminary data.</text>
</comment>
<dbReference type="EMBL" id="JACZEP010000005">
    <property type="protein sequence ID" value="MBE1206259.1"/>
    <property type="molecule type" value="Genomic_DNA"/>
</dbReference>
<keyword evidence="2" id="KW-1185">Reference proteome</keyword>
<dbReference type="RefSeq" id="WP_192567476.1">
    <property type="nucleotide sequence ID" value="NZ_JACZEP010000005.1"/>
</dbReference>
<evidence type="ECO:0000313" key="1">
    <source>
        <dbReference type="EMBL" id="MBE1206259.1"/>
    </source>
</evidence>
<sequence>MGHFTHTLHSPESLAAMYVEARKNKSTTISTRKGIRALRMVLPAYRFADEELIAFVVEAAIDAGLAVEFDTYQTK</sequence>
<dbReference type="InterPro" id="IPR019825">
    <property type="entry name" value="Lectin_legB_Mn/Ca_BS"/>
</dbReference>
<gene>
    <name evidence="1" type="ORF">IHE39_18365</name>
</gene>
<reference evidence="1 2" key="1">
    <citation type="submission" date="2020-09" db="EMBL/GenBank/DDBJ databases">
        <title>Draft Genome Sequence of Aminobacter carboxidus type strain DSM 1086, a soil Gram-negative carboxydobacterium.</title>
        <authorList>
            <person name="Turrini P."/>
            <person name="Tescari M."/>
            <person name="Artuso I."/>
            <person name="Lugli G.A."/>
            <person name="Frangipani E."/>
            <person name="Ventura M."/>
            <person name="Visca P."/>
        </authorList>
    </citation>
    <scope>NUCLEOTIDE SEQUENCE [LARGE SCALE GENOMIC DNA]</scope>
    <source>
        <strain evidence="1 2">DSM 1086</strain>
    </source>
</reference>
<organism evidence="1 2">
    <name type="scientific">Aminobacter carboxidus</name>
    <dbReference type="NCBI Taxonomy" id="376165"/>
    <lineage>
        <taxon>Bacteria</taxon>
        <taxon>Pseudomonadati</taxon>
        <taxon>Pseudomonadota</taxon>
        <taxon>Alphaproteobacteria</taxon>
        <taxon>Hyphomicrobiales</taxon>
        <taxon>Phyllobacteriaceae</taxon>
        <taxon>Aminobacter</taxon>
    </lineage>
</organism>
<accession>A0ABR9GRF3</accession>
<protein>
    <submittedName>
        <fullName evidence="1">Uncharacterized protein</fullName>
    </submittedName>
</protein>
<proteinExistence type="predicted"/>
<dbReference type="Proteomes" id="UP000598227">
    <property type="component" value="Unassembled WGS sequence"/>
</dbReference>
<name>A0ABR9GRF3_9HYPH</name>